<dbReference type="EMBL" id="NBTZ01000009">
    <property type="protein sequence ID" value="OTP79631.1"/>
    <property type="molecule type" value="Genomic_DNA"/>
</dbReference>
<protein>
    <submittedName>
        <fullName evidence="2">3-isopropylmalate dehydratase small subunit</fullName>
    </submittedName>
</protein>
<sequence length="14" mass="1631">MARAGMQHVRCGQW</sequence>
<name>A0A242N7L0_CABSO</name>
<comment type="caution">
    <text evidence="2">The sequence shown here is derived from an EMBL/GenBank/DDBJ whole genome shotgun (WGS) entry which is preliminary data.</text>
</comment>
<accession>A0A242N7L0</accession>
<dbReference type="Proteomes" id="UP000195221">
    <property type="component" value="Unassembled WGS sequence"/>
</dbReference>
<evidence type="ECO:0000313" key="2">
    <source>
        <dbReference type="EMBL" id="OTP79631.1"/>
    </source>
</evidence>
<reference evidence="2 4" key="2">
    <citation type="submission" date="2017-03" db="EMBL/GenBank/DDBJ databases">
        <title>Genome analysis of strain PAMC 26577.</title>
        <authorList>
            <person name="Oh H.-M."/>
            <person name="Yang J.-A."/>
        </authorList>
    </citation>
    <scope>NUCLEOTIDE SEQUENCE [LARGE SCALE GENOMIC DNA]</scope>
    <source>
        <strain evidence="2 4">PAMC 26577</strain>
    </source>
</reference>
<organism evidence="2 4">
    <name type="scientific">Caballeronia sordidicola</name>
    <name type="common">Burkholderia sordidicola</name>
    <dbReference type="NCBI Taxonomy" id="196367"/>
    <lineage>
        <taxon>Bacteria</taxon>
        <taxon>Pseudomonadati</taxon>
        <taxon>Pseudomonadota</taxon>
        <taxon>Betaproteobacteria</taxon>
        <taxon>Burkholderiales</taxon>
        <taxon>Burkholderiaceae</taxon>
        <taxon>Caballeronia</taxon>
    </lineage>
</organism>
<dbReference type="EMBL" id="NBTY01000199">
    <property type="protein sequence ID" value="OTP66849.1"/>
    <property type="molecule type" value="Genomic_DNA"/>
</dbReference>
<evidence type="ECO:0000313" key="3">
    <source>
        <dbReference type="Proteomes" id="UP000194546"/>
    </source>
</evidence>
<dbReference type="Proteomes" id="UP000194546">
    <property type="component" value="Unassembled WGS sequence"/>
</dbReference>
<gene>
    <name evidence="1" type="ORF">PAMC26510_33975</name>
    <name evidence="2" type="ORF">PAMC26577_01790</name>
</gene>
<evidence type="ECO:0000313" key="1">
    <source>
        <dbReference type="EMBL" id="OTP66849.1"/>
    </source>
</evidence>
<evidence type="ECO:0000313" key="4">
    <source>
        <dbReference type="Proteomes" id="UP000195221"/>
    </source>
</evidence>
<proteinExistence type="predicted"/>
<reference evidence="1 3" key="1">
    <citation type="submission" date="2017-03" db="EMBL/GenBank/DDBJ databases">
        <title>Genome analysis of strain PAMC 26510.</title>
        <authorList>
            <person name="Oh H.-M."/>
            <person name="Yang J.-A."/>
        </authorList>
    </citation>
    <scope>NUCLEOTIDE SEQUENCE [LARGE SCALE GENOMIC DNA]</scope>
    <source>
        <strain evidence="1 3">PAMC 26510</strain>
    </source>
</reference>